<evidence type="ECO:0000313" key="2">
    <source>
        <dbReference type="EMBL" id="SFL68073.1"/>
    </source>
</evidence>
<keyword evidence="1" id="KW-1133">Transmembrane helix</keyword>
<keyword evidence="1" id="KW-0812">Transmembrane</keyword>
<dbReference type="STRING" id="266892.SAMN04488054_103264"/>
<evidence type="ECO:0000256" key="1">
    <source>
        <dbReference type="SAM" id="Phobius"/>
    </source>
</evidence>
<proteinExistence type="predicted"/>
<name>A0A1I4JPC4_9BACI</name>
<dbReference type="Proteomes" id="UP000199668">
    <property type="component" value="Unassembled WGS sequence"/>
</dbReference>
<accession>A0A1I4JPC4</accession>
<protein>
    <submittedName>
        <fullName evidence="2">Conserved membrane protein YqhR</fullName>
    </submittedName>
</protein>
<dbReference type="InterPro" id="IPR024563">
    <property type="entry name" value="YqhR"/>
</dbReference>
<feature type="transmembrane region" description="Helical" evidence="1">
    <location>
        <begin position="55"/>
        <end position="79"/>
    </location>
</feature>
<dbReference type="EMBL" id="FOTY01000003">
    <property type="protein sequence ID" value="SFL68073.1"/>
    <property type="molecule type" value="Genomic_DNA"/>
</dbReference>
<dbReference type="Pfam" id="PF11085">
    <property type="entry name" value="YqhR"/>
    <property type="match status" value="1"/>
</dbReference>
<sequence>MNEEWNYNQKVAGIGFFGGVIWSLIGYAAYSLHFTEMGPAMAVQPWALPEWKDTYLGHFAGIAVIAFLSVFTAFMYRVFFQKWESIWLGAVYGVSLWVIVFYFLHPLFPGKDPITSMSLTDFVTTICLYVTYGVFIGYSVSYEYKVIQHQQA</sequence>
<reference evidence="2 3" key="1">
    <citation type="submission" date="2016-10" db="EMBL/GenBank/DDBJ databases">
        <authorList>
            <person name="de Groot N.N."/>
        </authorList>
    </citation>
    <scope>NUCLEOTIDE SEQUENCE [LARGE SCALE GENOMIC DNA]</scope>
    <source>
        <strain evidence="2 3">CGMCC 1.6134</strain>
    </source>
</reference>
<dbReference type="RefSeq" id="WP_245736832.1">
    <property type="nucleotide sequence ID" value="NZ_FOTY01000003.1"/>
</dbReference>
<gene>
    <name evidence="2" type="ORF">SAMN04488054_103264</name>
</gene>
<feature type="transmembrane region" description="Helical" evidence="1">
    <location>
        <begin position="86"/>
        <end position="105"/>
    </location>
</feature>
<evidence type="ECO:0000313" key="3">
    <source>
        <dbReference type="Proteomes" id="UP000199668"/>
    </source>
</evidence>
<keyword evidence="1" id="KW-0472">Membrane</keyword>
<keyword evidence="3" id="KW-1185">Reference proteome</keyword>
<organism evidence="2 3">
    <name type="scientific">Salibacterium qingdaonense</name>
    <dbReference type="NCBI Taxonomy" id="266892"/>
    <lineage>
        <taxon>Bacteria</taxon>
        <taxon>Bacillati</taxon>
        <taxon>Bacillota</taxon>
        <taxon>Bacilli</taxon>
        <taxon>Bacillales</taxon>
        <taxon>Bacillaceae</taxon>
    </lineage>
</organism>
<dbReference type="AlphaFoldDB" id="A0A1I4JPC4"/>
<feature type="transmembrane region" description="Helical" evidence="1">
    <location>
        <begin position="117"/>
        <end position="140"/>
    </location>
</feature>
<feature type="transmembrane region" description="Helical" evidence="1">
    <location>
        <begin position="12"/>
        <end position="35"/>
    </location>
</feature>